<evidence type="ECO:0000256" key="2">
    <source>
        <dbReference type="ARBA" id="ARBA00023004"/>
    </source>
</evidence>
<dbReference type="InterPro" id="IPR050123">
    <property type="entry name" value="Prok_molybdopt-oxidoreductase"/>
</dbReference>
<sequence length="808" mass="88624">MGGAWSQQNAPDWPGRAPKNAEIVSFDMEEQPPRGVRVRGPEAFTGLRLEPPKEYAAGIPAIGKALEHSFREMGVLRSVRPLLSLNQQDGFDCPSCAWPDPEKPSRVAEYCENGAKALADEATRKGIGAEFFAKYSVAELSRRSDYELNALGRLTEPLILREGSSHYQPVTWEEANQLVAGSLNGLISPDEAIFYTSGRSSNEAAFLYGMFARALGTNNLPDCSNMCHESSGVALGETLGIGKGSVKLEDLYGADLVLVAGQNPGTNHPRMLSALEKCKARGGRIISINPLEEAGLIRFRNPQKASGILGRGTGLTDLHLPVRINQDIPLVKAWLKLLLERHTKGENVLDDSFISSYTRGFKALQEDLQNYQIGDLIARTGVDPESVRRGADWLATSKNIIICWAMGITQHQNGVATIREYVNLLLLKGSLGKPFAGTCPVRGHSNVQGDRSVGIQHFVDRELNARIKEHLGFEPPGKKGWDVVESIRAMHEGRARVFMALGGNFLMAAPDTDYTARALQQCDLTVQISTKLNRSHLVTGRTALILPTLGRSEKEEAGGGKDFLTVENSMGRVRRTKGILRPASPELKSEPRIIADMAATCLGEGHPVPWGEFGSDYGKIRSAIDRVAKGFKDTSRRSEGAGYYLPNNVRDLDFSSLPGGKAQITCNPLPEHHLAPDELLLMTIRSHDQFNTTIYGMDDRYRGIYNERRVILMHPEDLAGRGLQPREVVRITSTYDGQIREVRNFLAIPYKIPKGCAAAYFPETNPLVPNNRFAAGSQTPISKSVRIRVIREVPSGYPDADQGAAPTK</sequence>
<evidence type="ECO:0000256" key="3">
    <source>
        <dbReference type="ARBA" id="ARBA00023014"/>
    </source>
</evidence>
<evidence type="ECO:0000256" key="1">
    <source>
        <dbReference type="ARBA" id="ARBA00022723"/>
    </source>
</evidence>
<organism evidence="7 8">
    <name type="scientific">Robiginitalea biformata (strain ATCC BAA-864 / DSM 15991 / KCTC 12146 / HTCC2501)</name>
    <dbReference type="NCBI Taxonomy" id="313596"/>
    <lineage>
        <taxon>Bacteria</taxon>
        <taxon>Pseudomonadati</taxon>
        <taxon>Bacteroidota</taxon>
        <taxon>Flavobacteriia</taxon>
        <taxon>Flavobacteriales</taxon>
        <taxon>Flavobacteriaceae</taxon>
        <taxon>Robiginitalea</taxon>
    </lineage>
</organism>
<dbReference type="InterPro" id="IPR037951">
    <property type="entry name" value="MopB_CT_YdeP"/>
</dbReference>
<dbReference type="PANTHER" id="PTHR43105">
    <property type="entry name" value="RESPIRATORY NITRATE REDUCTASE"/>
    <property type="match status" value="1"/>
</dbReference>
<feature type="compositionally biased region" description="Polar residues" evidence="4">
    <location>
        <begin position="1"/>
        <end position="10"/>
    </location>
</feature>
<protein>
    <submittedName>
        <fullName evidence="7">Oxidoreductase alpha (Molybdopterin) subunit</fullName>
    </submittedName>
</protein>
<dbReference type="NCBIfam" id="TIGR01701">
    <property type="entry name" value="Fdhalpha-like"/>
    <property type="match status" value="1"/>
</dbReference>
<dbReference type="PIRSF" id="PIRSF000144">
    <property type="entry name" value="CbbBc"/>
    <property type="match status" value="1"/>
</dbReference>
<dbReference type="SUPFAM" id="SSF50692">
    <property type="entry name" value="ADC-like"/>
    <property type="match status" value="1"/>
</dbReference>
<dbReference type="KEGG" id="rbi:RB2501_14774"/>
<feature type="region of interest" description="Disordered" evidence="4">
    <location>
        <begin position="1"/>
        <end position="22"/>
    </location>
</feature>
<keyword evidence="2" id="KW-0408">Iron</keyword>
<dbReference type="Pfam" id="PF01568">
    <property type="entry name" value="Molydop_binding"/>
    <property type="match status" value="1"/>
</dbReference>
<evidence type="ECO:0000259" key="5">
    <source>
        <dbReference type="Pfam" id="PF00384"/>
    </source>
</evidence>
<keyword evidence="1" id="KW-0479">Metal-binding</keyword>
<accession>A4CL52</accession>
<dbReference type="GO" id="GO:0008863">
    <property type="term" value="F:formate dehydrogenase (NAD+) activity"/>
    <property type="evidence" value="ECO:0007669"/>
    <property type="project" value="InterPro"/>
</dbReference>
<evidence type="ECO:0000259" key="6">
    <source>
        <dbReference type="Pfam" id="PF01568"/>
    </source>
</evidence>
<dbReference type="GO" id="GO:0051539">
    <property type="term" value="F:4 iron, 4 sulfur cluster binding"/>
    <property type="evidence" value="ECO:0007669"/>
    <property type="project" value="InterPro"/>
</dbReference>
<dbReference type="HOGENOM" id="CLU_000422_16_1_10"/>
<name>A4CL52_ROBBH</name>
<proteinExistence type="predicted"/>
<gene>
    <name evidence="7" type="ordered locus">RB2501_14774</name>
</gene>
<dbReference type="Proteomes" id="UP000009049">
    <property type="component" value="Chromosome"/>
</dbReference>
<dbReference type="EMBL" id="CP001712">
    <property type="protein sequence ID" value="EAR15601.1"/>
    <property type="molecule type" value="Genomic_DNA"/>
</dbReference>
<dbReference type="InterPro" id="IPR006656">
    <property type="entry name" value="Mopterin_OxRdtase"/>
</dbReference>
<dbReference type="Gene3D" id="3.40.50.740">
    <property type="match status" value="1"/>
</dbReference>
<dbReference type="eggNOG" id="COG0243">
    <property type="taxonomic scope" value="Bacteria"/>
</dbReference>
<dbReference type="InterPro" id="IPR009010">
    <property type="entry name" value="Asp_de-COase-like_dom_sf"/>
</dbReference>
<evidence type="ECO:0000313" key="7">
    <source>
        <dbReference type="EMBL" id="EAR15601.1"/>
    </source>
</evidence>
<dbReference type="PANTHER" id="PTHR43105:SF4">
    <property type="entry name" value="PROTEIN YDEP"/>
    <property type="match status" value="1"/>
</dbReference>
<evidence type="ECO:0000256" key="4">
    <source>
        <dbReference type="SAM" id="MobiDB-lite"/>
    </source>
</evidence>
<dbReference type="InterPro" id="IPR010046">
    <property type="entry name" value="Mopterin_OxRdtse_a_bac"/>
</dbReference>
<dbReference type="CDD" id="cd02787">
    <property type="entry name" value="MopB_CT_ydeP"/>
    <property type="match status" value="1"/>
</dbReference>
<dbReference type="InterPro" id="IPR006657">
    <property type="entry name" value="MoPterin_dinucl-bd_dom"/>
</dbReference>
<dbReference type="Gene3D" id="3.40.228.10">
    <property type="entry name" value="Dimethylsulfoxide Reductase, domain 2"/>
    <property type="match status" value="1"/>
</dbReference>
<reference evidence="7 8" key="1">
    <citation type="journal article" date="2009" name="J. Bacteriol.">
        <title>Complete genome sequence of Robiginitalea biformata HTCC2501.</title>
        <authorList>
            <person name="Oh H.M."/>
            <person name="Giovannoni S.J."/>
            <person name="Lee K."/>
            <person name="Ferriera S."/>
            <person name="Johnson J."/>
            <person name="Cho J.C."/>
        </authorList>
    </citation>
    <scope>NUCLEOTIDE SEQUENCE [LARGE SCALE GENOMIC DNA]</scope>
    <source>
        <strain evidence="8">ATCC BAA-864 / HTCC2501 / KCTC 12146</strain>
    </source>
</reference>
<feature type="domain" description="Molybdopterin dinucleotide-binding" evidence="6">
    <location>
        <begin position="679"/>
        <end position="783"/>
    </location>
</feature>
<dbReference type="STRING" id="313596.RB2501_14774"/>
<dbReference type="GO" id="GO:0043546">
    <property type="term" value="F:molybdopterin cofactor binding"/>
    <property type="evidence" value="ECO:0007669"/>
    <property type="project" value="InterPro"/>
</dbReference>
<dbReference type="GO" id="GO:0030151">
    <property type="term" value="F:molybdenum ion binding"/>
    <property type="evidence" value="ECO:0007669"/>
    <property type="project" value="InterPro"/>
</dbReference>
<keyword evidence="8" id="KW-1185">Reference proteome</keyword>
<evidence type="ECO:0000313" key="8">
    <source>
        <dbReference type="Proteomes" id="UP000009049"/>
    </source>
</evidence>
<keyword evidence="3" id="KW-0411">Iron-sulfur</keyword>
<feature type="domain" description="Molybdopterin oxidoreductase" evidence="5">
    <location>
        <begin position="153"/>
        <end position="579"/>
    </location>
</feature>
<dbReference type="GO" id="GO:0045333">
    <property type="term" value="P:cellular respiration"/>
    <property type="evidence" value="ECO:0007669"/>
    <property type="project" value="UniProtKB-ARBA"/>
</dbReference>
<dbReference type="GO" id="GO:0016020">
    <property type="term" value="C:membrane"/>
    <property type="evidence" value="ECO:0007669"/>
    <property type="project" value="TreeGrafter"/>
</dbReference>
<dbReference type="SUPFAM" id="SSF53706">
    <property type="entry name" value="Formate dehydrogenase/DMSO reductase, domains 1-3"/>
    <property type="match status" value="1"/>
</dbReference>
<dbReference type="AlphaFoldDB" id="A4CL52"/>
<dbReference type="Pfam" id="PF00384">
    <property type="entry name" value="Molybdopterin"/>
    <property type="match status" value="1"/>
</dbReference>